<feature type="chain" id="PRO_5045681667" evidence="1">
    <location>
        <begin position="19"/>
        <end position="362"/>
    </location>
</feature>
<name>A0ABT3CW31_9BACT</name>
<dbReference type="Pfam" id="PF13308">
    <property type="entry name" value="YARHG"/>
    <property type="match status" value="1"/>
</dbReference>
<gene>
    <name evidence="3" type="ORF">N7U62_13835</name>
</gene>
<dbReference type="SMART" id="SM01324">
    <property type="entry name" value="YARHG"/>
    <property type="match status" value="1"/>
</dbReference>
<dbReference type="RefSeq" id="WP_264138577.1">
    <property type="nucleotide sequence ID" value="NZ_JAOYOD010000001.1"/>
</dbReference>
<evidence type="ECO:0000259" key="2">
    <source>
        <dbReference type="SMART" id="SM01324"/>
    </source>
</evidence>
<evidence type="ECO:0000313" key="3">
    <source>
        <dbReference type="EMBL" id="MCV9387758.1"/>
    </source>
</evidence>
<feature type="signal peptide" evidence="1">
    <location>
        <begin position="1"/>
        <end position="18"/>
    </location>
</feature>
<dbReference type="Proteomes" id="UP001300692">
    <property type="component" value="Unassembled WGS sequence"/>
</dbReference>
<protein>
    <submittedName>
        <fullName evidence="3">YARHG domain-containing protein</fullName>
    </submittedName>
</protein>
<dbReference type="InterPro" id="IPR038434">
    <property type="entry name" value="YARHG_sf"/>
</dbReference>
<dbReference type="InterPro" id="IPR025582">
    <property type="entry name" value="YARHG_dom"/>
</dbReference>
<organism evidence="3 4">
    <name type="scientific">Reichenbachiella ulvae</name>
    <dbReference type="NCBI Taxonomy" id="2980104"/>
    <lineage>
        <taxon>Bacteria</taxon>
        <taxon>Pseudomonadati</taxon>
        <taxon>Bacteroidota</taxon>
        <taxon>Cytophagia</taxon>
        <taxon>Cytophagales</taxon>
        <taxon>Reichenbachiellaceae</taxon>
        <taxon>Reichenbachiella</taxon>
    </lineage>
</organism>
<keyword evidence="4" id="KW-1185">Reference proteome</keyword>
<keyword evidence="1" id="KW-0732">Signal</keyword>
<accession>A0ABT3CW31</accession>
<dbReference type="Gene3D" id="1.20.58.1690">
    <property type="match status" value="1"/>
</dbReference>
<evidence type="ECO:0000313" key="4">
    <source>
        <dbReference type="Proteomes" id="UP001300692"/>
    </source>
</evidence>
<proteinExistence type="predicted"/>
<evidence type="ECO:0000256" key="1">
    <source>
        <dbReference type="SAM" id="SignalP"/>
    </source>
</evidence>
<dbReference type="EMBL" id="JAOYOD010000001">
    <property type="protein sequence ID" value="MCV9387758.1"/>
    <property type="molecule type" value="Genomic_DNA"/>
</dbReference>
<reference evidence="3 4" key="1">
    <citation type="submission" date="2022-10" db="EMBL/GenBank/DDBJ databases">
        <title>Comparative genomics and taxonomic characterization of three novel marine species of genus Reichenbachiella exhibiting antioxidant and polysaccharide degradation activities.</title>
        <authorList>
            <person name="Muhammad N."/>
            <person name="Lee Y.-J."/>
            <person name="Ko J."/>
            <person name="Kim S.-G."/>
        </authorList>
    </citation>
    <scope>NUCLEOTIDE SEQUENCE [LARGE SCALE GENOMIC DNA]</scope>
    <source>
        <strain evidence="3 4">ABR2-5</strain>
    </source>
</reference>
<feature type="domain" description="YARHG" evidence="2">
    <location>
        <begin position="11"/>
        <end position="97"/>
    </location>
</feature>
<comment type="caution">
    <text evidence="3">The sequence shown here is derived from an EMBL/GenBank/DDBJ whole genome shotgun (WGS) entry which is preliminary data.</text>
</comment>
<sequence>MKHYILLFVLLAPAVLWAQSTPDQQLIPEFVLKGKAEEELRLMRNEIFARYGYIFKSEKLTEYFSTKPWYSPKNSNVESKLTEVDKINIQRILKFEKLAQQQSQPALYENKSTVYHRITSDPETGDRLEKIKEVTFHSHCKLGTIKKTVERTIVGGEKVPTVVYAETSELNKPYWETTNYVNNLQFQCNYYQATTFGCCGAENFNQLYSYDSKTPFLTYNEKCFHVEIPNSKIKLFIGYSYADTEAEGQDIGKLHLATLDGNVNSVSFRVNNEKDKEGIIWYFTPQITISSSNPQNKINPSNNKIDLWGNNFAQSISEINDLTIHVEFINESTGQKTQADIPIIKGRLLGSDKNDVPFLIEF</sequence>